<accession>A0ABP0BH36</accession>
<dbReference type="Proteomes" id="UP001642482">
    <property type="component" value="Unassembled WGS sequence"/>
</dbReference>
<dbReference type="Gene3D" id="3.40.30.10">
    <property type="entry name" value="Glutaredoxin"/>
    <property type="match status" value="1"/>
</dbReference>
<sequence length="245" mass="27338">MPSPPEIHVYDTLGHDGQIWSHHTLRILYALHRKDLSYTTQSVDYPDIESTFAPTSLPAKDDPVEPYEMPVLRFRTDGAEDLYLMDPALIIAKLDELVPDPPLRFASPRAVEARAIFGPAFAPLLQIAVGRVPTVLSERSKQGFLAKRKARWGKSLEEWVAERPQNFLLATAETRLTLFGRWLEEGNQGPFVEGSEPGYSDMTVVSILEFARRVGASEAFEAGMRHALIARLYNALAEGSMVAEC</sequence>
<evidence type="ECO:0000313" key="3">
    <source>
        <dbReference type="Proteomes" id="UP001642482"/>
    </source>
</evidence>
<gene>
    <name evidence="2" type="ORF">SEUCBS140593_003711</name>
</gene>
<dbReference type="Pfam" id="PF22041">
    <property type="entry name" value="GST_C_7"/>
    <property type="match status" value="1"/>
</dbReference>
<name>A0ABP0BH36_9PEZI</name>
<dbReference type="Gene3D" id="1.20.1050.10">
    <property type="match status" value="1"/>
</dbReference>
<protein>
    <recommendedName>
        <fullName evidence="1">Glutathione S-transferase UstS-like C-terminal domain-containing protein</fullName>
    </recommendedName>
</protein>
<comment type="caution">
    <text evidence="2">The sequence shown here is derived from an EMBL/GenBank/DDBJ whole genome shotgun (WGS) entry which is preliminary data.</text>
</comment>
<dbReference type="InterPro" id="IPR054416">
    <property type="entry name" value="GST_UstS-like_C"/>
</dbReference>
<dbReference type="EMBL" id="CAWUHD010000029">
    <property type="protein sequence ID" value="CAK7218902.1"/>
    <property type="molecule type" value="Genomic_DNA"/>
</dbReference>
<proteinExistence type="predicted"/>
<feature type="domain" description="Glutathione S-transferase UstS-like C-terminal" evidence="1">
    <location>
        <begin position="116"/>
        <end position="218"/>
    </location>
</feature>
<evidence type="ECO:0000259" key="1">
    <source>
        <dbReference type="Pfam" id="PF22041"/>
    </source>
</evidence>
<keyword evidence="3" id="KW-1185">Reference proteome</keyword>
<reference evidence="2 3" key="1">
    <citation type="submission" date="2024-01" db="EMBL/GenBank/DDBJ databases">
        <authorList>
            <person name="Allen C."/>
            <person name="Tagirdzhanova G."/>
        </authorList>
    </citation>
    <scope>NUCLEOTIDE SEQUENCE [LARGE SCALE GENOMIC DNA]</scope>
</reference>
<organism evidence="2 3">
    <name type="scientific">Sporothrix eucalyptigena</name>
    <dbReference type="NCBI Taxonomy" id="1812306"/>
    <lineage>
        <taxon>Eukaryota</taxon>
        <taxon>Fungi</taxon>
        <taxon>Dikarya</taxon>
        <taxon>Ascomycota</taxon>
        <taxon>Pezizomycotina</taxon>
        <taxon>Sordariomycetes</taxon>
        <taxon>Sordariomycetidae</taxon>
        <taxon>Ophiostomatales</taxon>
        <taxon>Ophiostomataceae</taxon>
        <taxon>Sporothrix</taxon>
    </lineage>
</organism>
<evidence type="ECO:0000313" key="2">
    <source>
        <dbReference type="EMBL" id="CAK7218902.1"/>
    </source>
</evidence>